<dbReference type="InterPro" id="IPR017972">
    <property type="entry name" value="Cyt_P450_CS"/>
</dbReference>
<accession>A0A9P0Q652</accession>
<keyword evidence="12 15" id="KW-0472">Membrane</keyword>
<proteinExistence type="inferred from homology"/>
<dbReference type="PRINTS" id="PR00463">
    <property type="entry name" value="EP450I"/>
</dbReference>
<evidence type="ECO:0000256" key="7">
    <source>
        <dbReference type="ARBA" id="ARBA00022824"/>
    </source>
</evidence>
<evidence type="ECO:0000256" key="15">
    <source>
        <dbReference type="SAM" id="Phobius"/>
    </source>
</evidence>
<dbReference type="GO" id="GO:0005789">
    <property type="term" value="C:endoplasmic reticulum membrane"/>
    <property type="evidence" value="ECO:0007669"/>
    <property type="project" value="UniProtKB-SubCell"/>
</dbReference>
<evidence type="ECO:0000256" key="1">
    <source>
        <dbReference type="ARBA" id="ARBA00001971"/>
    </source>
</evidence>
<dbReference type="PROSITE" id="PS00086">
    <property type="entry name" value="CYTOCHROME_P450"/>
    <property type="match status" value="1"/>
</dbReference>
<dbReference type="Proteomes" id="UP001152888">
    <property type="component" value="Unassembled WGS sequence"/>
</dbReference>
<evidence type="ECO:0000256" key="14">
    <source>
        <dbReference type="RuleBase" id="RU000461"/>
    </source>
</evidence>
<dbReference type="InterPro" id="IPR036396">
    <property type="entry name" value="Cyt_P450_sf"/>
</dbReference>
<dbReference type="InterPro" id="IPR002401">
    <property type="entry name" value="Cyt_P450_E_grp-I"/>
</dbReference>
<sequence length="517" mass="60276">MWSLNSDFLMVLQLEKLTKIMSIPPAWKSVILIVIFFILLYKYLTRNHSYWKARGVPFEPPKFLAGSLWEVFCGRQHIGKHLGYLYGKYNKAPYFGIFVMGKPYLVLRNPEIIKSITIRDFPNFDDRTFACDKNADPMSGNSLFVLKNPEWKNIRNKLTPIFTSGKLKLMLYIMKKTGVEVEKYLEKYDNQVIEIKEVSSKYMTDLVASCFFGFDTNSFKDQDSEFRLVSRRMFEFDIFNSISLFSYFFVPKMVSWFKLKLLDTNFLKDVFYTTLRNRASTNQKRNDFVDLLLQLKENFNENNNGIHFDTNCMVSQAITFFIAGFETTSNAIAFALYELCLRPDCQEKLRREIGESLPNDVEITFESIQKMKYLDMVLSETLRRYPFGPFLNRECKEDYVIKETGLVIEKGTPILIPIDGIHNDPEYYSDPEKFDPERFSDGIKYKSQSCQYLPFGSGPRNCIGDRFGLICAKVGIIYILRKFRVERCETTPDPVVLDPKSPFMMPLGGLNMILKKV</sequence>
<dbReference type="PANTHER" id="PTHR24292">
    <property type="entry name" value="CYTOCHROME P450"/>
    <property type="match status" value="1"/>
</dbReference>
<gene>
    <name evidence="16" type="ORF">ACAOBT_LOCUS31507</name>
</gene>
<evidence type="ECO:0000256" key="10">
    <source>
        <dbReference type="ARBA" id="ARBA00023004"/>
    </source>
</evidence>
<evidence type="ECO:0000256" key="8">
    <source>
        <dbReference type="ARBA" id="ARBA00022848"/>
    </source>
</evidence>
<dbReference type="GO" id="GO:0020037">
    <property type="term" value="F:heme binding"/>
    <property type="evidence" value="ECO:0007669"/>
    <property type="project" value="InterPro"/>
</dbReference>
<comment type="cofactor">
    <cofactor evidence="1 13">
        <name>heme</name>
        <dbReference type="ChEBI" id="CHEBI:30413"/>
    </cofactor>
</comment>
<dbReference type="PRINTS" id="PR00385">
    <property type="entry name" value="P450"/>
</dbReference>
<keyword evidence="9 14" id="KW-0560">Oxidoreductase</keyword>
<dbReference type="EMBL" id="CAKOFQ010007970">
    <property type="protein sequence ID" value="CAH2010410.1"/>
    <property type="molecule type" value="Genomic_DNA"/>
</dbReference>
<keyword evidence="11 14" id="KW-0503">Monooxygenase</keyword>
<dbReference type="PANTHER" id="PTHR24292:SF45">
    <property type="entry name" value="CYTOCHROME P450 6G1-RELATED"/>
    <property type="match status" value="1"/>
</dbReference>
<evidence type="ECO:0000256" key="2">
    <source>
        <dbReference type="ARBA" id="ARBA00004174"/>
    </source>
</evidence>
<feature type="transmembrane region" description="Helical" evidence="15">
    <location>
        <begin position="26"/>
        <end position="44"/>
    </location>
</feature>
<dbReference type="GO" id="GO:0016705">
    <property type="term" value="F:oxidoreductase activity, acting on paired donors, with incorporation or reduction of molecular oxygen"/>
    <property type="evidence" value="ECO:0007669"/>
    <property type="project" value="InterPro"/>
</dbReference>
<evidence type="ECO:0000256" key="3">
    <source>
        <dbReference type="ARBA" id="ARBA00004406"/>
    </source>
</evidence>
<keyword evidence="5 13" id="KW-0349">Heme</keyword>
<evidence type="ECO:0000256" key="11">
    <source>
        <dbReference type="ARBA" id="ARBA00023033"/>
    </source>
</evidence>
<feature type="binding site" description="axial binding residue" evidence="13">
    <location>
        <position position="462"/>
    </location>
    <ligand>
        <name>heme</name>
        <dbReference type="ChEBI" id="CHEBI:30413"/>
    </ligand>
    <ligandPart>
        <name>Fe</name>
        <dbReference type="ChEBI" id="CHEBI:18248"/>
    </ligandPart>
</feature>
<dbReference type="InterPro" id="IPR050476">
    <property type="entry name" value="Insect_CytP450_Detox"/>
</dbReference>
<protein>
    <recommendedName>
        <fullName evidence="18">Cytochrome P450</fullName>
    </recommendedName>
</protein>
<keyword evidence="7" id="KW-0256">Endoplasmic reticulum</keyword>
<evidence type="ECO:0000256" key="6">
    <source>
        <dbReference type="ARBA" id="ARBA00022723"/>
    </source>
</evidence>
<dbReference type="GO" id="GO:0005506">
    <property type="term" value="F:iron ion binding"/>
    <property type="evidence" value="ECO:0007669"/>
    <property type="project" value="InterPro"/>
</dbReference>
<keyword evidence="17" id="KW-1185">Reference proteome</keyword>
<evidence type="ECO:0000256" key="13">
    <source>
        <dbReference type="PIRSR" id="PIRSR602401-1"/>
    </source>
</evidence>
<evidence type="ECO:0000256" key="9">
    <source>
        <dbReference type="ARBA" id="ARBA00023002"/>
    </source>
</evidence>
<dbReference type="GO" id="GO:0004497">
    <property type="term" value="F:monooxygenase activity"/>
    <property type="evidence" value="ECO:0007669"/>
    <property type="project" value="UniProtKB-KW"/>
</dbReference>
<evidence type="ECO:0000313" key="16">
    <source>
        <dbReference type="EMBL" id="CAH2010410.1"/>
    </source>
</evidence>
<dbReference type="SUPFAM" id="SSF48264">
    <property type="entry name" value="Cytochrome P450"/>
    <property type="match status" value="1"/>
</dbReference>
<name>A0A9P0Q652_ACAOB</name>
<comment type="similarity">
    <text evidence="4 14">Belongs to the cytochrome P450 family.</text>
</comment>
<evidence type="ECO:0000256" key="4">
    <source>
        <dbReference type="ARBA" id="ARBA00010617"/>
    </source>
</evidence>
<dbReference type="Gene3D" id="1.10.630.10">
    <property type="entry name" value="Cytochrome P450"/>
    <property type="match status" value="1"/>
</dbReference>
<feature type="transmembrane region" description="Helical" evidence="15">
    <location>
        <begin position="238"/>
        <end position="257"/>
    </location>
</feature>
<keyword evidence="15" id="KW-0812">Transmembrane</keyword>
<reference evidence="16" key="1">
    <citation type="submission" date="2022-03" db="EMBL/GenBank/DDBJ databases">
        <authorList>
            <person name="Sayadi A."/>
        </authorList>
    </citation>
    <scope>NUCLEOTIDE SEQUENCE</scope>
</reference>
<organism evidence="16 17">
    <name type="scientific">Acanthoscelides obtectus</name>
    <name type="common">Bean weevil</name>
    <name type="synonym">Bruchus obtectus</name>
    <dbReference type="NCBI Taxonomy" id="200917"/>
    <lineage>
        <taxon>Eukaryota</taxon>
        <taxon>Metazoa</taxon>
        <taxon>Ecdysozoa</taxon>
        <taxon>Arthropoda</taxon>
        <taxon>Hexapoda</taxon>
        <taxon>Insecta</taxon>
        <taxon>Pterygota</taxon>
        <taxon>Neoptera</taxon>
        <taxon>Endopterygota</taxon>
        <taxon>Coleoptera</taxon>
        <taxon>Polyphaga</taxon>
        <taxon>Cucujiformia</taxon>
        <taxon>Chrysomeloidea</taxon>
        <taxon>Chrysomelidae</taxon>
        <taxon>Bruchinae</taxon>
        <taxon>Bruchini</taxon>
        <taxon>Acanthoscelides</taxon>
    </lineage>
</organism>
<dbReference type="AlphaFoldDB" id="A0A9P0Q652"/>
<evidence type="ECO:0000313" key="17">
    <source>
        <dbReference type="Proteomes" id="UP001152888"/>
    </source>
</evidence>
<keyword evidence="10 13" id="KW-0408">Iron</keyword>
<dbReference type="InterPro" id="IPR001128">
    <property type="entry name" value="Cyt_P450"/>
</dbReference>
<dbReference type="Pfam" id="PF00067">
    <property type="entry name" value="p450"/>
    <property type="match status" value="1"/>
</dbReference>
<dbReference type="FunFam" id="1.10.630.10:FF:000042">
    <property type="entry name" value="Cytochrome P450"/>
    <property type="match status" value="1"/>
</dbReference>
<evidence type="ECO:0000256" key="5">
    <source>
        <dbReference type="ARBA" id="ARBA00022617"/>
    </source>
</evidence>
<evidence type="ECO:0000256" key="12">
    <source>
        <dbReference type="ARBA" id="ARBA00023136"/>
    </source>
</evidence>
<dbReference type="OrthoDB" id="2789670at2759"/>
<comment type="subcellular location">
    <subcellularLocation>
        <location evidence="3">Endoplasmic reticulum membrane</location>
        <topology evidence="3">Peripheral membrane protein</topology>
    </subcellularLocation>
    <subcellularLocation>
        <location evidence="2">Microsome membrane</location>
        <topology evidence="2">Peripheral membrane protein</topology>
    </subcellularLocation>
</comment>
<evidence type="ECO:0008006" key="18">
    <source>
        <dbReference type="Google" id="ProtNLM"/>
    </source>
</evidence>
<keyword evidence="6 13" id="KW-0479">Metal-binding</keyword>
<comment type="caution">
    <text evidence="16">The sequence shown here is derived from an EMBL/GenBank/DDBJ whole genome shotgun (WGS) entry which is preliminary data.</text>
</comment>
<dbReference type="CDD" id="cd11056">
    <property type="entry name" value="CYP6-like"/>
    <property type="match status" value="1"/>
</dbReference>
<keyword evidence="8" id="KW-0492">Microsome</keyword>
<keyword evidence="15" id="KW-1133">Transmembrane helix</keyword>